<feature type="signal peptide" evidence="1">
    <location>
        <begin position="1"/>
        <end position="19"/>
    </location>
</feature>
<dbReference type="RefSeq" id="WP_133585409.1">
    <property type="nucleotide sequence ID" value="NZ_SNYV01000015.1"/>
</dbReference>
<dbReference type="SMART" id="SM00671">
    <property type="entry name" value="SEL1"/>
    <property type="match status" value="7"/>
</dbReference>
<dbReference type="InterPro" id="IPR011990">
    <property type="entry name" value="TPR-like_helical_dom_sf"/>
</dbReference>
<protein>
    <submittedName>
        <fullName evidence="2">TPR repeat protein</fullName>
    </submittedName>
</protein>
<dbReference type="SMART" id="SM00028">
    <property type="entry name" value="TPR"/>
    <property type="match status" value="3"/>
</dbReference>
<dbReference type="EMBL" id="SNYV01000015">
    <property type="protein sequence ID" value="TDQ76603.1"/>
    <property type="molecule type" value="Genomic_DNA"/>
</dbReference>
<keyword evidence="1" id="KW-0732">Signal</keyword>
<evidence type="ECO:0000313" key="2">
    <source>
        <dbReference type="EMBL" id="TDQ76603.1"/>
    </source>
</evidence>
<reference evidence="2 3" key="1">
    <citation type="submission" date="2019-03" db="EMBL/GenBank/DDBJ databases">
        <title>Genomic Encyclopedia of Archaeal and Bacterial Type Strains, Phase II (KMG-II): from individual species to whole genera.</title>
        <authorList>
            <person name="Goeker M."/>
        </authorList>
    </citation>
    <scope>NUCLEOTIDE SEQUENCE [LARGE SCALE GENOMIC DNA]</scope>
    <source>
        <strain evidence="2 3">DSM 28353</strain>
    </source>
</reference>
<dbReference type="SUPFAM" id="SSF81901">
    <property type="entry name" value="HCP-like"/>
    <property type="match status" value="1"/>
</dbReference>
<dbReference type="InterPro" id="IPR050767">
    <property type="entry name" value="Sel1_AlgK"/>
</dbReference>
<accession>A0A4R6WEZ6</accession>
<comment type="caution">
    <text evidence="2">The sequence shown here is derived from an EMBL/GenBank/DDBJ whole genome shotgun (WGS) entry which is preliminary data.</text>
</comment>
<dbReference type="Pfam" id="PF08238">
    <property type="entry name" value="Sel1"/>
    <property type="match status" value="8"/>
</dbReference>
<dbReference type="PANTHER" id="PTHR11102:SF160">
    <property type="entry name" value="ERAD-ASSOCIATED E3 UBIQUITIN-PROTEIN LIGASE COMPONENT HRD3"/>
    <property type="match status" value="1"/>
</dbReference>
<dbReference type="Gene3D" id="1.25.40.10">
    <property type="entry name" value="Tetratricopeptide repeat domain"/>
    <property type="match status" value="2"/>
</dbReference>
<dbReference type="InterPro" id="IPR006597">
    <property type="entry name" value="Sel1-like"/>
</dbReference>
<proteinExistence type="predicted"/>
<evidence type="ECO:0000256" key="1">
    <source>
        <dbReference type="SAM" id="SignalP"/>
    </source>
</evidence>
<evidence type="ECO:0000313" key="3">
    <source>
        <dbReference type="Proteomes" id="UP000295292"/>
    </source>
</evidence>
<name>A0A4R6WEZ6_9SPHI</name>
<dbReference type="OrthoDB" id="714398at2"/>
<sequence>MKKLLYTPILLFAFTFAQAQNDIKARLEFEEAEKAFSEENYETALKHLNETEKELGKWSPLVSYLKIESLYALTDMGNFGAPTMQPLYEEVTLYMTYLNKLKSDEVPMDKYKVVYGIEKTLKALKLEERQSADFLKAKKEYDAKNYDVAIPLYEELAQRGNSSAMHSLGIIYRIKKDNEKSKEWYLKAIDKGNAVATGAFAYVNTEEDIKREYFEKAAKLGHPYGFYELGWYANKDGNVTKTMEYYQQAADLGIAAGLYKIGEKYKDAKDYTKAFPYFKKAAIKGHYKAMESLGVLYFNGDGVEKNTQLGMEHLLKAANSGITNSMRIIGSVYHKQLGNYAKDYTKAAEWYQKMIDKGDESGYLNLGDLYSLEDNNQPQKALEYYEKVAEVYPEVTLKTANLYFSGKGGITKDYAKAIKYYEKYYDNKKKNESYIDNLIEMYSRGGNGIEKNKEKAKYWKEIRRK</sequence>
<dbReference type="Proteomes" id="UP000295292">
    <property type="component" value="Unassembled WGS sequence"/>
</dbReference>
<organism evidence="2 3">
    <name type="scientific">Sphingobacterium yanglingense</name>
    <dbReference type="NCBI Taxonomy" id="1437280"/>
    <lineage>
        <taxon>Bacteria</taxon>
        <taxon>Pseudomonadati</taxon>
        <taxon>Bacteroidota</taxon>
        <taxon>Sphingobacteriia</taxon>
        <taxon>Sphingobacteriales</taxon>
        <taxon>Sphingobacteriaceae</taxon>
        <taxon>Sphingobacterium</taxon>
    </lineage>
</organism>
<dbReference type="InterPro" id="IPR019734">
    <property type="entry name" value="TPR_rpt"/>
</dbReference>
<dbReference type="PANTHER" id="PTHR11102">
    <property type="entry name" value="SEL-1-LIKE PROTEIN"/>
    <property type="match status" value="1"/>
</dbReference>
<gene>
    <name evidence="2" type="ORF">CLV99_3196</name>
</gene>
<keyword evidence="3" id="KW-1185">Reference proteome</keyword>
<dbReference type="Pfam" id="PF13181">
    <property type="entry name" value="TPR_8"/>
    <property type="match status" value="1"/>
</dbReference>
<feature type="chain" id="PRO_5020195953" evidence="1">
    <location>
        <begin position="20"/>
        <end position="465"/>
    </location>
</feature>
<dbReference type="AlphaFoldDB" id="A0A4R6WEZ6"/>